<dbReference type="EMBL" id="BEGY01000088">
    <property type="protein sequence ID" value="GAX82901.1"/>
    <property type="molecule type" value="Genomic_DNA"/>
</dbReference>
<feature type="compositionally biased region" description="Basic and acidic residues" evidence="1">
    <location>
        <begin position="70"/>
        <end position="86"/>
    </location>
</feature>
<feature type="compositionally biased region" description="Polar residues" evidence="1">
    <location>
        <begin position="294"/>
        <end position="303"/>
    </location>
</feature>
<dbReference type="Proteomes" id="UP000232323">
    <property type="component" value="Unassembled WGS sequence"/>
</dbReference>
<comment type="caution">
    <text evidence="2">The sequence shown here is derived from an EMBL/GenBank/DDBJ whole genome shotgun (WGS) entry which is preliminary data.</text>
</comment>
<evidence type="ECO:0000313" key="3">
    <source>
        <dbReference type="Proteomes" id="UP000232323"/>
    </source>
</evidence>
<feature type="compositionally biased region" description="Polar residues" evidence="1">
    <location>
        <begin position="41"/>
        <end position="51"/>
    </location>
</feature>
<feature type="region of interest" description="Disordered" evidence="1">
    <location>
        <begin position="1"/>
        <end position="86"/>
    </location>
</feature>
<evidence type="ECO:0000313" key="2">
    <source>
        <dbReference type="EMBL" id="GAX82901.1"/>
    </source>
</evidence>
<reference evidence="2 3" key="1">
    <citation type="submission" date="2017-08" db="EMBL/GenBank/DDBJ databases">
        <title>Acidophilic green algal genome provides insights into adaptation to an acidic environment.</title>
        <authorList>
            <person name="Hirooka S."/>
            <person name="Hirose Y."/>
            <person name="Kanesaki Y."/>
            <person name="Higuchi S."/>
            <person name="Fujiwara T."/>
            <person name="Onuma R."/>
            <person name="Era A."/>
            <person name="Ohbayashi R."/>
            <person name="Uzuka A."/>
            <person name="Nozaki H."/>
            <person name="Yoshikawa H."/>
            <person name="Miyagishima S.Y."/>
        </authorList>
    </citation>
    <scope>NUCLEOTIDE SEQUENCE [LARGE SCALE GENOMIC DNA]</scope>
    <source>
        <strain evidence="2 3">NIES-2499</strain>
    </source>
</reference>
<protein>
    <submittedName>
        <fullName evidence="2">Uncharacterized protein</fullName>
    </submittedName>
</protein>
<feature type="compositionally biased region" description="Polar residues" evidence="1">
    <location>
        <begin position="138"/>
        <end position="151"/>
    </location>
</feature>
<dbReference type="AlphaFoldDB" id="A0A250XIJ2"/>
<organism evidence="2 3">
    <name type="scientific">Chlamydomonas eustigma</name>
    <dbReference type="NCBI Taxonomy" id="1157962"/>
    <lineage>
        <taxon>Eukaryota</taxon>
        <taxon>Viridiplantae</taxon>
        <taxon>Chlorophyta</taxon>
        <taxon>core chlorophytes</taxon>
        <taxon>Chlorophyceae</taxon>
        <taxon>CS clade</taxon>
        <taxon>Chlamydomonadales</taxon>
        <taxon>Chlamydomonadaceae</taxon>
        <taxon>Chlamydomonas</taxon>
    </lineage>
</organism>
<feature type="compositionally biased region" description="Basic and acidic residues" evidence="1">
    <location>
        <begin position="52"/>
        <end position="61"/>
    </location>
</feature>
<sequence length="626" mass="71737">MSMKAEISSDDFFGRKSPFNQKNMKRISIKYPVQRRLEADSSGSTLQQFKVSQEHEKRTDHSSASFSRRTKCEDSDRMEEDNHAAEEATQEIHVLLEDWRMLCKGSPSSHPTSQGFRRRTSLKMISTPIFSDSSTSSVAGQKMQSTGNSATRRPRKEKRQGGMNQPERKAVCSSACERRQRKDDREGTTNPSEFFSLPDPAKLRDQEWCQLLNVQSRQHKETRKGFLNRRVLTLLREQAFLEESGSALNRALSDEFCNWLLHSPGSQLSPLPSTPAWQVMGELLMAGVILPNQPRLQSQPPSDNKQDVFFSKQDRNGNSPLEESFTVIEEEVMRWKMERFGNEGNQGPRTVSTADGDALVDAILQMISNMLFPGGVEALWLWLHLAKYLHHRYGLPVLSVLPWHPYLLIRSISEIESSLLCVAQLMGMTPRQASRVVGRDMQVVMKPALELKHDWEELMDILPTQGRPEVLASWVALTPRLLSLSPNEVCVKWDRLRGLAGRHKIWEDELSEVDPGLFGKMLVVAHGQLDILEWFSHMGLHQQVGIEQALFYEPRLFMEDYGDMFQEYRQERTLISEVMRDAFFGRDGTPWEEEVTRLREVLVNKTFASVYCQLCPEAKAHDVLDR</sequence>
<gene>
    <name evidence="2" type="ORF">CEUSTIGMA_g10327.t1</name>
</gene>
<feature type="compositionally biased region" description="Basic and acidic residues" evidence="1">
    <location>
        <begin position="166"/>
        <end position="187"/>
    </location>
</feature>
<accession>A0A250XIJ2</accession>
<proteinExistence type="predicted"/>
<name>A0A250XIJ2_9CHLO</name>
<evidence type="ECO:0000256" key="1">
    <source>
        <dbReference type="SAM" id="MobiDB-lite"/>
    </source>
</evidence>
<keyword evidence="3" id="KW-1185">Reference proteome</keyword>
<feature type="region of interest" description="Disordered" evidence="1">
    <location>
        <begin position="294"/>
        <end position="321"/>
    </location>
</feature>
<feature type="region of interest" description="Disordered" evidence="1">
    <location>
        <begin position="129"/>
        <end position="199"/>
    </location>
</feature>